<evidence type="ECO:0000256" key="2">
    <source>
        <dbReference type="ARBA" id="ARBA00022448"/>
    </source>
</evidence>
<feature type="domain" description="4Fe-4S ferredoxin-type" evidence="10">
    <location>
        <begin position="1"/>
        <end position="30"/>
    </location>
</feature>
<evidence type="ECO:0000256" key="8">
    <source>
        <dbReference type="ARBA" id="ARBA00023014"/>
    </source>
</evidence>
<proteinExistence type="inferred from homology"/>
<dbReference type="RefSeq" id="WP_132025280.1">
    <property type="nucleotide sequence ID" value="NZ_CP068564.1"/>
</dbReference>
<feature type="binding site" evidence="9">
    <location>
        <begin position="325"/>
        <end position="329"/>
    </location>
    <ligand>
        <name>FAD</name>
        <dbReference type="ChEBI" id="CHEBI:57692"/>
    </ligand>
</feature>
<evidence type="ECO:0000256" key="4">
    <source>
        <dbReference type="ARBA" id="ARBA00022723"/>
    </source>
</evidence>
<keyword evidence="6" id="KW-0249">Electron transport</keyword>
<dbReference type="InterPro" id="IPR018206">
    <property type="entry name" value="ETF_asu_C_CS"/>
</dbReference>
<dbReference type="InterPro" id="IPR014731">
    <property type="entry name" value="ETF_asu_C"/>
</dbReference>
<dbReference type="Pfam" id="PF14697">
    <property type="entry name" value="Fer4_21"/>
    <property type="match status" value="1"/>
</dbReference>
<evidence type="ECO:0000313" key="11">
    <source>
        <dbReference type="EMBL" id="TCS91567.1"/>
    </source>
</evidence>
<feature type="binding site" evidence="9">
    <location>
        <begin position="311"/>
        <end position="312"/>
    </location>
    <ligand>
        <name>FAD</name>
        <dbReference type="ChEBI" id="CHEBI:57692"/>
    </ligand>
</feature>
<keyword evidence="4" id="KW-0479">Metal-binding</keyword>
<protein>
    <submittedName>
        <fullName evidence="11">Electron transfer flavoprotein alpha subunit apoprotein</fullName>
    </submittedName>
</protein>
<dbReference type="InterPro" id="IPR017896">
    <property type="entry name" value="4Fe4S_Fe-S-bd"/>
</dbReference>
<dbReference type="Proteomes" id="UP000294567">
    <property type="component" value="Unassembled WGS sequence"/>
</dbReference>
<feature type="binding site" evidence="9">
    <location>
        <begin position="342"/>
        <end position="349"/>
    </location>
    <ligand>
        <name>FAD</name>
        <dbReference type="ChEBI" id="CHEBI:57692"/>
    </ligand>
</feature>
<dbReference type="FunFam" id="3.40.50.1220:FF:000001">
    <property type="entry name" value="Electron transfer flavoprotein, alpha subunit"/>
    <property type="match status" value="1"/>
</dbReference>
<organism evidence="11 12">
    <name type="scientific">Keratinibaculum paraultunense</name>
    <dbReference type="NCBI Taxonomy" id="1278232"/>
    <lineage>
        <taxon>Bacteria</taxon>
        <taxon>Bacillati</taxon>
        <taxon>Bacillota</taxon>
        <taxon>Tissierellia</taxon>
        <taxon>Tissierellales</taxon>
        <taxon>Tepidimicrobiaceae</taxon>
        <taxon>Keratinibaculum</taxon>
    </lineage>
</organism>
<dbReference type="GO" id="GO:0051536">
    <property type="term" value="F:iron-sulfur cluster binding"/>
    <property type="evidence" value="ECO:0007669"/>
    <property type="project" value="UniProtKB-KW"/>
</dbReference>
<dbReference type="SMART" id="SM00893">
    <property type="entry name" value="ETF"/>
    <property type="match status" value="1"/>
</dbReference>
<dbReference type="Gene3D" id="3.40.50.1220">
    <property type="entry name" value="TPP-binding domain"/>
    <property type="match status" value="1"/>
</dbReference>
<dbReference type="PIRSF" id="PIRSF000089">
    <property type="entry name" value="Electra_flavoP_a"/>
    <property type="match status" value="1"/>
</dbReference>
<keyword evidence="8" id="KW-0411">Iron-sulfur</keyword>
<evidence type="ECO:0000256" key="3">
    <source>
        <dbReference type="ARBA" id="ARBA00022630"/>
    </source>
</evidence>
<dbReference type="GO" id="GO:0033539">
    <property type="term" value="P:fatty acid beta-oxidation using acyl-CoA dehydrogenase"/>
    <property type="evidence" value="ECO:0007669"/>
    <property type="project" value="TreeGrafter"/>
</dbReference>
<dbReference type="SUPFAM" id="SSF54862">
    <property type="entry name" value="4Fe-4S ferredoxins"/>
    <property type="match status" value="1"/>
</dbReference>
<dbReference type="AlphaFoldDB" id="A0A4R3L2N3"/>
<keyword evidence="5 9" id="KW-0274">FAD</keyword>
<dbReference type="InterPro" id="IPR029035">
    <property type="entry name" value="DHS-like_NAD/FAD-binding_dom"/>
</dbReference>
<dbReference type="CDD" id="cd01715">
    <property type="entry name" value="ETF_alpha"/>
    <property type="match status" value="1"/>
</dbReference>
<dbReference type="InterPro" id="IPR017900">
    <property type="entry name" value="4Fe4S_Fe_S_CS"/>
</dbReference>
<dbReference type="SUPFAM" id="SSF52402">
    <property type="entry name" value="Adenine nucleotide alpha hydrolases-like"/>
    <property type="match status" value="1"/>
</dbReference>
<dbReference type="Pfam" id="PF01012">
    <property type="entry name" value="ETF"/>
    <property type="match status" value="1"/>
</dbReference>
<reference evidence="11 12" key="1">
    <citation type="submission" date="2019-03" db="EMBL/GenBank/DDBJ databases">
        <title>Genomic Encyclopedia of Type Strains, Phase IV (KMG-IV): sequencing the most valuable type-strain genomes for metagenomic binning, comparative biology and taxonomic classification.</title>
        <authorList>
            <person name="Goeker M."/>
        </authorList>
    </citation>
    <scope>NUCLEOTIDE SEQUENCE [LARGE SCALE GENOMIC DNA]</scope>
    <source>
        <strain evidence="11 12">DSM 26752</strain>
    </source>
</reference>
<keyword evidence="12" id="KW-1185">Reference proteome</keyword>
<feature type="binding site" evidence="9">
    <location>
        <position position="363"/>
    </location>
    <ligand>
        <name>FAD</name>
        <dbReference type="ChEBI" id="CHEBI:57692"/>
    </ligand>
</feature>
<comment type="similarity">
    <text evidence="1">Belongs to the ETF alpha-subunit/FixB family.</text>
</comment>
<dbReference type="SUPFAM" id="SSF52467">
    <property type="entry name" value="DHS-like NAD/FAD-binding domain"/>
    <property type="match status" value="1"/>
</dbReference>
<dbReference type="Gene3D" id="3.30.70.20">
    <property type="match status" value="1"/>
</dbReference>
<evidence type="ECO:0000256" key="1">
    <source>
        <dbReference type="ARBA" id="ARBA00005817"/>
    </source>
</evidence>
<gene>
    <name evidence="11" type="ORF">EDD65_10167</name>
</gene>
<keyword evidence="3" id="KW-0285">Flavoprotein</keyword>
<dbReference type="InterPro" id="IPR001308">
    <property type="entry name" value="ETF_a/FixB"/>
</dbReference>
<dbReference type="PROSITE" id="PS00696">
    <property type="entry name" value="ETF_ALPHA"/>
    <property type="match status" value="1"/>
</dbReference>
<keyword evidence="7" id="KW-0408">Iron</keyword>
<dbReference type="Gene3D" id="3.40.50.620">
    <property type="entry name" value="HUPs"/>
    <property type="match status" value="1"/>
</dbReference>
<dbReference type="GO" id="GO:0009055">
    <property type="term" value="F:electron transfer activity"/>
    <property type="evidence" value="ECO:0007669"/>
    <property type="project" value="InterPro"/>
</dbReference>
<dbReference type="EMBL" id="SMAE01000001">
    <property type="protein sequence ID" value="TCS91567.1"/>
    <property type="molecule type" value="Genomic_DNA"/>
</dbReference>
<name>A0A4R3L2N3_9FIRM</name>
<feature type="binding site" evidence="9">
    <location>
        <position position="286"/>
    </location>
    <ligand>
        <name>FAD</name>
        <dbReference type="ChEBI" id="CHEBI:57692"/>
    </ligand>
</feature>
<comment type="cofactor">
    <cofactor evidence="9">
        <name>FAD</name>
        <dbReference type="ChEBI" id="CHEBI:57692"/>
    </cofactor>
    <text evidence="9">Binds 1 FAD per dimer.</text>
</comment>
<dbReference type="InterPro" id="IPR033947">
    <property type="entry name" value="ETF_alpha_N"/>
</dbReference>
<dbReference type="InterPro" id="IPR014729">
    <property type="entry name" value="Rossmann-like_a/b/a_fold"/>
</dbReference>
<accession>A0A4R3L2N3</accession>
<comment type="caution">
    <text evidence="11">The sequence shown here is derived from an EMBL/GenBank/DDBJ whole genome shotgun (WGS) entry which is preliminary data.</text>
</comment>
<dbReference type="GO" id="GO:0050660">
    <property type="term" value="F:flavin adenine dinucleotide binding"/>
    <property type="evidence" value="ECO:0007669"/>
    <property type="project" value="InterPro"/>
</dbReference>
<keyword evidence="2" id="KW-0813">Transport</keyword>
<feature type="domain" description="4Fe-4S ferredoxin-type" evidence="10">
    <location>
        <begin position="33"/>
        <end position="58"/>
    </location>
</feature>
<dbReference type="InterPro" id="IPR014730">
    <property type="entry name" value="ETF_a/b_N"/>
</dbReference>
<evidence type="ECO:0000313" key="12">
    <source>
        <dbReference type="Proteomes" id="UP000294567"/>
    </source>
</evidence>
<dbReference type="GO" id="GO:0046872">
    <property type="term" value="F:metal ion binding"/>
    <property type="evidence" value="ECO:0007669"/>
    <property type="project" value="UniProtKB-KW"/>
</dbReference>
<evidence type="ECO:0000256" key="9">
    <source>
        <dbReference type="PIRSR" id="PIRSR000089-1"/>
    </source>
</evidence>
<dbReference type="Pfam" id="PF00766">
    <property type="entry name" value="ETF_alpha"/>
    <property type="match status" value="1"/>
</dbReference>
<evidence type="ECO:0000259" key="10">
    <source>
        <dbReference type="PROSITE" id="PS51379"/>
    </source>
</evidence>
<evidence type="ECO:0000256" key="7">
    <source>
        <dbReference type="ARBA" id="ARBA00023004"/>
    </source>
</evidence>
<dbReference type="PANTHER" id="PTHR43153:SF1">
    <property type="entry name" value="ELECTRON TRANSFER FLAVOPROTEIN SUBUNIT ALPHA, MITOCHONDRIAL"/>
    <property type="match status" value="1"/>
</dbReference>
<sequence>MAIKVIQEKCIGCGICVKTCPFDAIDMIDKKAVITDKCTICGNCLDVCPKDAIIREEEKEKIKGMNIDEYEGVWVFAEQRDGNLLNVVVELLGEGRKIADELGTELTAVLLGKDVDDIAERLIKYGADNVLYGDSEFLKVYTTDGYTKAICDLIEDRKPEIMLIGATNIGRDLGPRISARLRTGLTADCTKLEVDKENRRLLQTRPAFGGNLMATIICPNHRPQMSTVRPGVMEKAEYNEDRVGNIEKFTPDLKEEDIKAKVLEAIKEAKAQVKLEEAEIIVSGGRGLGSPEGFKLIEELAEKLGGVVGASRATVDAGWIDQSHQVGQTGKTVRPTLYIACGISGAIQHLAGMQESEVIIAINKDKDAPIFKVADYGIVGDLYEVLPELIKGLENIDSILENVN</sequence>
<evidence type="ECO:0000256" key="5">
    <source>
        <dbReference type="ARBA" id="ARBA00022827"/>
    </source>
</evidence>
<dbReference type="PANTHER" id="PTHR43153">
    <property type="entry name" value="ELECTRON TRANSFER FLAVOPROTEIN ALPHA"/>
    <property type="match status" value="1"/>
</dbReference>
<dbReference type="OrthoDB" id="9770286at2"/>
<dbReference type="PROSITE" id="PS51379">
    <property type="entry name" value="4FE4S_FER_2"/>
    <property type="match status" value="2"/>
</dbReference>
<evidence type="ECO:0000256" key="6">
    <source>
        <dbReference type="ARBA" id="ARBA00022982"/>
    </source>
</evidence>
<dbReference type="PROSITE" id="PS00198">
    <property type="entry name" value="4FE4S_FER_1"/>
    <property type="match status" value="1"/>
</dbReference>